<evidence type="ECO:0000313" key="5">
    <source>
        <dbReference type="Proteomes" id="UP000014157"/>
    </source>
</evidence>
<dbReference type="Gene3D" id="1.20.58.1910">
    <property type="match status" value="1"/>
</dbReference>
<reference evidence="3 5" key="2">
    <citation type="submission" date="2013-03" db="EMBL/GenBank/DDBJ databases">
        <title>The Genome Sequence of Enterococcus moraviensis BAA-383 (PacBio/Illumina hybrid assembly).</title>
        <authorList>
            <consortium name="The Broad Institute Genomics Platform"/>
            <consortium name="The Broad Institute Genome Sequencing Center for Infectious Disease"/>
            <person name="Earl A."/>
            <person name="Russ C."/>
            <person name="Gilmore M."/>
            <person name="Surin D."/>
            <person name="Walker B."/>
            <person name="Young S."/>
            <person name="Zeng Q."/>
            <person name="Gargeya S."/>
            <person name="Fitzgerald M."/>
            <person name="Haas B."/>
            <person name="Abouelleil A."/>
            <person name="Allen A.W."/>
            <person name="Alvarado L."/>
            <person name="Arachchi H.M."/>
            <person name="Berlin A.M."/>
            <person name="Chapman S.B."/>
            <person name="Gainer-Dewar J."/>
            <person name="Goldberg J."/>
            <person name="Griggs A."/>
            <person name="Gujja S."/>
            <person name="Hansen M."/>
            <person name="Howarth C."/>
            <person name="Imamovic A."/>
            <person name="Ireland A."/>
            <person name="Larimer J."/>
            <person name="McCowan C."/>
            <person name="Murphy C."/>
            <person name="Pearson M."/>
            <person name="Poon T.W."/>
            <person name="Priest M."/>
            <person name="Roberts A."/>
            <person name="Saif S."/>
            <person name="Shea T."/>
            <person name="Sisk P."/>
            <person name="Sykes S."/>
            <person name="Wortman J."/>
            <person name="Nusbaum C."/>
            <person name="Birren B."/>
        </authorList>
    </citation>
    <scope>NUCLEOTIDE SEQUENCE [LARGE SCALE GENOMIC DNA]</scope>
    <source>
        <strain evidence="3 5">ATCC BAA-383</strain>
    </source>
</reference>
<reference evidence="2 4" key="1">
    <citation type="submission" date="2013-02" db="EMBL/GenBank/DDBJ databases">
        <title>The Genome Sequence of Enterococcus moraviensis BAA-383.</title>
        <authorList>
            <consortium name="The Broad Institute Genome Sequencing Platform"/>
            <consortium name="The Broad Institute Genome Sequencing Center for Infectious Disease"/>
            <person name="Earl A.M."/>
            <person name="Gilmore M.S."/>
            <person name="Lebreton F."/>
            <person name="Walker B."/>
            <person name="Young S.K."/>
            <person name="Zeng Q."/>
            <person name="Gargeya S."/>
            <person name="Fitzgerald M."/>
            <person name="Haas B."/>
            <person name="Abouelleil A."/>
            <person name="Alvarado L."/>
            <person name="Arachchi H.M."/>
            <person name="Berlin A.M."/>
            <person name="Chapman S.B."/>
            <person name="Dewar J."/>
            <person name="Goldberg J."/>
            <person name="Griggs A."/>
            <person name="Gujja S."/>
            <person name="Hansen M."/>
            <person name="Howarth C."/>
            <person name="Imamovic A."/>
            <person name="Larimer J."/>
            <person name="McCowan C."/>
            <person name="Murphy C."/>
            <person name="Neiman D."/>
            <person name="Pearson M."/>
            <person name="Priest M."/>
            <person name="Roberts A."/>
            <person name="Saif S."/>
            <person name="Shea T."/>
            <person name="Sisk P."/>
            <person name="Sykes S."/>
            <person name="Wortman J."/>
            <person name="Nusbaum C."/>
            <person name="Birren B."/>
        </authorList>
    </citation>
    <scope>NUCLEOTIDE SEQUENCE [LARGE SCALE GENOMIC DNA]</scope>
    <source>
        <strain evidence="2 4">ATCC BAA-383</strain>
    </source>
</reference>
<name>R2R2R9_9ENTE</name>
<dbReference type="PANTHER" id="PTHR33594">
    <property type="entry name" value="SUPERFAMILY HYDROLASE, PUTATIVE (AFU_ORTHOLOGUE AFUA_1G03035)-RELATED"/>
    <property type="match status" value="1"/>
</dbReference>
<dbReference type="Proteomes" id="UP000014157">
    <property type="component" value="Unassembled WGS sequence"/>
</dbReference>
<organism evidence="2 4">
    <name type="scientific">Enterococcus moraviensis ATCC BAA-383</name>
    <dbReference type="NCBI Taxonomy" id="1158609"/>
    <lineage>
        <taxon>Bacteria</taxon>
        <taxon>Bacillati</taxon>
        <taxon>Bacillota</taxon>
        <taxon>Bacilli</taxon>
        <taxon>Lactobacillales</taxon>
        <taxon>Enterococcaceae</taxon>
        <taxon>Enterococcus</taxon>
    </lineage>
</organism>
<dbReference type="EMBL" id="AJAS01000013">
    <property type="protein sequence ID" value="EOI01961.1"/>
    <property type="molecule type" value="Genomic_DNA"/>
</dbReference>
<dbReference type="STRING" id="155617.RV09_GL000463"/>
<evidence type="ECO:0000259" key="1">
    <source>
        <dbReference type="SMART" id="SM00471"/>
    </source>
</evidence>
<dbReference type="SMART" id="SM00471">
    <property type="entry name" value="HDc"/>
    <property type="match status" value="1"/>
</dbReference>
<dbReference type="Pfam" id="PF01966">
    <property type="entry name" value="HD"/>
    <property type="match status" value="1"/>
</dbReference>
<dbReference type="Gene3D" id="1.10.472.50">
    <property type="entry name" value="HD-domain/PDEase-like"/>
    <property type="match status" value="1"/>
</dbReference>
<dbReference type="AlphaFoldDB" id="R2R2R9"/>
<dbReference type="PANTHER" id="PTHR33594:SF1">
    <property type="entry name" value="HD_PDEASE DOMAIN-CONTAINING PROTEIN"/>
    <property type="match status" value="1"/>
</dbReference>
<dbReference type="EMBL" id="ASWB01000001">
    <property type="protein sequence ID" value="EOT73504.1"/>
    <property type="molecule type" value="Genomic_DNA"/>
</dbReference>
<proteinExistence type="predicted"/>
<dbReference type="OrthoDB" id="9797344at2"/>
<gene>
    <name evidence="3" type="ORF">I586_00497</name>
    <name evidence="2" type="ORF">UAY_01370</name>
</gene>
<protein>
    <recommendedName>
        <fullName evidence="1">HD/PDEase domain-containing protein</fullName>
    </recommendedName>
</protein>
<dbReference type="RefSeq" id="WP_010764756.1">
    <property type="nucleotide sequence ID" value="NZ_ASWB01000001.1"/>
</dbReference>
<comment type="caution">
    <text evidence="2">The sequence shown here is derived from an EMBL/GenBank/DDBJ whole genome shotgun (WGS) entry which is preliminary data.</text>
</comment>
<dbReference type="SUPFAM" id="SSF109604">
    <property type="entry name" value="HD-domain/PDEase-like"/>
    <property type="match status" value="1"/>
</dbReference>
<dbReference type="PATRIC" id="fig|1158609.3.peg.1329"/>
<dbReference type="InterPro" id="IPR003607">
    <property type="entry name" value="HD/PDEase_dom"/>
</dbReference>
<feature type="domain" description="HD/PDEase" evidence="1">
    <location>
        <begin position="21"/>
        <end position="137"/>
    </location>
</feature>
<dbReference type="InterPro" id="IPR006674">
    <property type="entry name" value="HD_domain"/>
</dbReference>
<dbReference type="CDD" id="cd00077">
    <property type="entry name" value="HDc"/>
    <property type="match status" value="1"/>
</dbReference>
<dbReference type="Proteomes" id="UP000013781">
    <property type="component" value="Unassembled WGS sequence"/>
</dbReference>
<accession>R2R2R9</accession>
<evidence type="ECO:0000313" key="2">
    <source>
        <dbReference type="EMBL" id="EOI01961.1"/>
    </source>
</evidence>
<evidence type="ECO:0000313" key="4">
    <source>
        <dbReference type="Proteomes" id="UP000013781"/>
    </source>
</evidence>
<keyword evidence="5" id="KW-1185">Reference proteome</keyword>
<dbReference type="eggNOG" id="COG1418">
    <property type="taxonomic scope" value="Bacteria"/>
</dbReference>
<sequence>MDNEKVIAIEQFTQSIMKQDQTGHGMDHINRVVRLAQKIAETEDCDFFIVTAAAYLHDTVDDKLVADSQEAYKQLEEFLLGIAVSSEQMQQIMHIIKNLSFSQQLNGTAEKLTLEGQIVQDADRLDAMGAVGITRTIYYGGYKGNLIYDPNIKPRTLKSKAEYREESTVFNHFYEKILLLNEYLNTEYAKQIGNKRQRFLESFLEEFLDEWDQ</sequence>
<dbReference type="HOGENOM" id="CLU_036524_2_2_9"/>
<evidence type="ECO:0000313" key="3">
    <source>
        <dbReference type="EMBL" id="EOT73504.1"/>
    </source>
</evidence>